<keyword evidence="4" id="KW-1185">Reference proteome</keyword>
<dbReference type="OMA" id="ICRYANL"/>
<proteinExistence type="predicted"/>
<dbReference type="Ensembl" id="ENSSFAT00005012655.1">
    <property type="protein sequence ID" value="ENSSFAP00005012117.1"/>
    <property type="gene ID" value="ENSSFAG00005006737.1"/>
</dbReference>
<dbReference type="Pfam" id="PF00795">
    <property type="entry name" value="CN_hydrolase"/>
    <property type="match status" value="1"/>
</dbReference>
<reference evidence="3" key="2">
    <citation type="submission" date="2025-08" db="UniProtKB">
        <authorList>
            <consortium name="Ensembl"/>
        </authorList>
    </citation>
    <scope>IDENTIFICATION</scope>
</reference>
<evidence type="ECO:0000313" key="4">
    <source>
        <dbReference type="Proteomes" id="UP000472267"/>
    </source>
</evidence>
<dbReference type="InParanoid" id="A0A672G1M8"/>
<reference evidence="3" key="1">
    <citation type="submission" date="2019-06" db="EMBL/GenBank/DDBJ databases">
        <authorList>
            <consortium name="Wellcome Sanger Institute Data Sharing"/>
        </authorList>
    </citation>
    <scope>NUCLEOTIDE SEQUENCE [LARGE SCALE GENOMIC DNA]</scope>
</reference>
<dbReference type="SUPFAM" id="SSF56317">
    <property type="entry name" value="Carbon-nitrogen hydrolase"/>
    <property type="match status" value="1"/>
</dbReference>
<dbReference type="PROSITE" id="PS50263">
    <property type="entry name" value="CN_HYDROLASE"/>
    <property type="match status" value="1"/>
</dbReference>
<dbReference type="PANTHER" id="PTHR23088">
    <property type="entry name" value="NITRILASE-RELATED"/>
    <property type="match status" value="1"/>
</dbReference>
<dbReference type="InterPro" id="IPR003010">
    <property type="entry name" value="C-N_Hydrolase"/>
</dbReference>
<accession>A0A672G1M8</accession>
<evidence type="ECO:0000313" key="3">
    <source>
        <dbReference type="Ensembl" id="ENSSFAP00005012117.1"/>
    </source>
</evidence>
<name>A0A672G1M8_SALFA</name>
<feature type="region of interest" description="Disordered" evidence="1">
    <location>
        <begin position="197"/>
        <end position="234"/>
    </location>
</feature>
<dbReference type="Gene3D" id="3.60.110.10">
    <property type="entry name" value="Carbon-nitrogen hydrolase"/>
    <property type="match status" value="1"/>
</dbReference>
<evidence type="ECO:0000256" key="1">
    <source>
        <dbReference type="SAM" id="MobiDB-lite"/>
    </source>
</evidence>
<organism evidence="3 4">
    <name type="scientific">Salarias fasciatus</name>
    <name type="common">Jewelled blenny</name>
    <name type="synonym">Blennius fasciatus</name>
    <dbReference type="NCBI Taxonomy" id="181472"/>
    <lineage>
        <taxon>Eukaryota</taxon>
        <taxon>Metazoa</taxon>
        <taxon>Chordata</taxon>
        <taxon>Craniata</taxon>
        <taxon>Vertebrata</taxon>
        <taxon>Euteleostomi</taxon>
        <taxon>Actinopterygii</taxon>
        <taxon>Neopterygii</taxon>
        <taxon>Teleostei</taxon>
        <taxon>Neoteleostei</taxon>
        <taxon>Acanthomorphata</taxon>
        <taxon>Ovalentaria</taxon>
        <taxon>Blenniimorphae</taxon>
        <taxon>Blenniiformes</taxon>
        <taxon>Blennioidei</taxon>
        <taxon>Blenniidae</taxon>
        <taxon>Salariinae</taxon>
        <taxon>Salarias</taxon>
    </lineage>
</organism>
<dbReference type="PANTHER" id="PTHR23088:SF27">
    <property type="entry name" value="DEAMINATED GLUTATHIONE AMIDASE"/>
    <property type="match status" value="1"/>
</dbReference>
<dbReference type="AlphaFoldDB" id="A0A672G1M8"/>
<feature type="domain" description="CN hydrolase" evidence="2">
    <location>
        <begin position="64"/>
        <end position="234"/>
    </location>
</feature>
<sequence length="234" mass="26264">MIIVRKLKEFRSGINYSLLFQCCRSCPVDGAGVFICPVPVHRQRERERRESRVLPGPAMSASRPPLAAVCQVTSTPDKEANFSSCRRLVEEARRRGACMVFLPEGFDYIGSSREETLDMSESLQGDIICRYANLQVWLSLGGFHERGPDWEKDRRIYNSHIIINDKGIVVQSELTSVYRKSHLFDVELPEKGVSLKESSFTVPGPSLLPRSTPPSERWGARPPPLAVSQQSGCL</sequence>
<protein>
    <submittedName>
        <fullName evidence="3">Nitrilase 1</fullName>
    </submittedName>
</protein>
<reference evidence="3" key="3">
    <citation type="submission" date="2025-09" db="UniProtKB">
        <authorList>
            <consortium name="Ensembl"/>
        </authorList>
    </citation>
    <scope>IDENTIFICATION</scope>
</reference>
<dbReference type="Proteomes" id="UP000472267">
    <property type="component" value="Chromosome 3"/>
</dbReference>
<evidence type="ECO:0000259" key="2">
    <source>
        <dbReference type="PROSITE" id="PS50263"/>
    </source>
</evidence>
<dbReference type="InterPro" id="IPR036526">
    <property type="entry name" value="C-N_Hydrolase_sf"/>
</dbReference>